<gene>
    <name evidence="1" type="primary">bamC</name>
    <name evidence="1" type="ORF">GTP41_07715</name>
</gene>
<dbReference type="Gene3D" id="3.30.310.170">
    <property type="entry name" value="Outer membrane protein assembly factor BamC"/>
    <property type="match status" value="1"/>
</dbReference>
<dbReference type="Proteomes" id="UP000448575">
    <property type="component" value="Unassembled WGS sequence"/>
</dbReference>
<keyword evidence="2" id="KW-1185">Reference proteome</keyword>
<dbReference type="PROSITE" id="PS51257">
    <property type="entry name" value="PROKAR_LIPOPROTEIN"/>
    <property type="match status" value="1"/>
</dbReference>
<organism evidence="1 2">
    <name type="scientific">Pseudoduganella guangdongensis</name>
    <dbReference type="NCBI Taxonomy" id="2692179"/>
    <lineage>
        <taxon>Bacteria</taxon>
        <taxon>Pseudomonadati</taxon>
        <taxon>Pseudomonadota</taxon>
        <taxon>Betaproteobacteria</taxon>
        <taxon>Burkholderiales</taxon>
        <taxon>Oxalobacteraceae</taxon>
        <taxon>Telluria group</taxon>
        <taxon>Pseudoduganella</taxon>
    </lineage>
</organism>
<dbReference type="AlphaFoldDB" id="A0A6N9HEI6"/>
<dbReference type="RefSeq" id="WP_161024976.1">
    <property type="nucleotide sequence ID" value="NZ_WWCJ01000004.1"/>
</dbReference>
<evidence type="ECO:0000313" key="1">
    <source>
        <dbReference type="EMBL" id="MYN01988.1"/>
    </source>
</evidence>
<accession>A0A6N9HEI6</accession>
<comment type="caution">
    <text evidence="1">The sequence shown here is derived from an EMBL/GenBank/DDBJ whole genome shotgun (WGS) entry which is preliminary data.</text>
</comment>
<dbReference type="InterPro" id="IPR042268">
    <property type="entry name" value="BamC_C"/>
</dbReference>
<name>A0A6N9HEI6_9BURK</name>
<sequence>MTIRKIVSQTPQRGLVVGALMLSLTGCGMVQSVVGDTKVDYKSAKKASTLDVPPDLTQLSKDNRYALPSNDRGVATASGYQATRGGAAASAAPVSSNEVASTGNNQVKVERSGNQRWLVVQQTPEALWPQLKSFWEDSGFTLAVDNATAGVMETEWNENRAKIPQDFIRNTLGKVFDSLYSSGERDKYRTRLERNANGGTEIYISHRGTQEVTTGAQNESTMWANRNSDPNLEAIFLAKLMTRLGGTADEAAARTSVDNAAVQAQHATIVGEGSGRFIKTDEGFDRTWRRVGLALDRAGFTVEDRDRVQGIYYVRFVNDAADTRGWLSKLFSSGPSEKDKEAQRYNISVRSDSVNSTQVSVWTSKNTPEDTPVGEKILKLLHEQLK</sequence>
<protein>
    <submittedName>
        <fullName evidence="1">Outer membrane protein assembly factor BamC</fullName>
    </submittedName>
</protein>
<evidence type="ECO:0000313" key="2">
    <source>
        <dbReference type="Proteomes" id="UP000448575"/>
    </source>
</evidence>
<dbReference type="Pfam" id="PF06804">
    <property type="entry name" value="Lipoprotein_18"/>
    <property type="match status" value="1"/>
</dbReference>
<proteinExistence type="predicted"/>
<dbReference type="InterPro" id="IPR010653">
    <property type="entry name" value="NlpB/DapX"/>
</dbReference>
<reference evidence="1 2" key="1">
    <citation type="submission" date="2019-12" db="EMBL/GenBank/DDBJ databases">
        <title>Novel species isolated from a subtropical stream in China.</title>
        <authorList>
            <person name="Lu H."/>
        </authorList>
    </citation>
    <scope>NUCLEOTIDE SEQUENCE [LARGE SCALE GENOMIC DNA]</scope>
    <source>
        <strain evidence="1 2">DS3</strain>
    </source>
</reference>
<dbReference type="EMBL" id="WWCJ01000004">
    <property type="protein sequence ID" value="MYN01988.1"/>
    <property type="molecule type" value="Genomic_DNA"/>
</dbReference>